<dbReference type="EMBL" id="QFQB01000025">
    <property type="protein sequence ID" value="PZQ46556.1"/>
    <property type="molecule type" value="Genomic_DNA"/>
</dbReference>
<name>A0A2W5MZE7_9BACT</name>
<accession>A0A2W5MZE7</accession>
<evidence type="ECO:0000313" key="2">
    <source>
        <dbReference type="EMBL" id="PZQ46556.1"/>
    </source>
</evidence>
<keyword evidence="1" id="KW-1133">Transmembrane helix</keyword>
<evidence type="ECO:0000256" key="1">
    <source>
        <dbReference type="SAM" id="Phobius"/>
    </source>
</evidence>
<protein>
    <submittedName>
        <fullName evidence="2">Uncharacterized protein</fullName>
    </submittedName>
</protein>
<evidence type="ECO:0000313" key="3">
    <source>
        <dbReference type="Proteomes" id="UP000249417"/>
    </source>
</evidence>
<comment type="caution">
    <text evidence="2">The sequence shown here is derived from an EMBL/GenBank/DDBJ whole genome shotgun (WGS) entry which is preliminary data.</text>
</comment>
<keyword evidence="1" id="KW-0472">Membrane</keyword>
<proteinExistence type="predicted"/>
<keyword evidence="1" id="KW-0812">Transmembrane</keyword>
<dbReference type="AlphaFoldDB" id="A0A2W5MZE7"/>
<organism evidence="2 3">
    <name type="scientific">Micavibrio aeruginosavorus</name>
    <dbReference type="NCBI Taxonomy" id="349221"/>
    <lineage>
        <taxon>Bacteria</taxon>
        <taxon>Pseudomonadati</taxon>
        <taxon>Bdellovibrionota</taxon>
        <taxon>Bdellovibrionia</taxon>
        <taxon>Bdellovibrionales</taxon>
        <taxon>Pseudobdellovibrionaceae</taxon>
        <taxon>Micavibrio</taxon>
    </lineage>
</organism>
<gene>
    <name evidence="2" type="ORF">DI551_04940</name>
</gene>
<feature type="transmembrane region" description="Helical" evidence="1">
    <location>
        <begin position="32"/>
        <end position="50"/>
    </location>
</feature>
<dbReference type="Proteomes" id="UP000249417">
    <property type="component" value="Unassembled WGS sequence"/>
</dbReference>
<feature type="transmembrane region" description="Helical" evidence="1">
    <location>
        <begin position="62"/>
        <end position="85"/>
    </location>
</feature>
<feature type="transmembrane region" description="Helical" evidence="1">
    <location>
        <begin position="92"/>
        <end position="112"/>
    </location>
</feature>
<reference evidence="2 3" key="1">
    <citation type="submission" date="2017-08" db="EMBL/GenBank/DDBJ databases">
        <title>Infants hospitalized years apart are colonized by the same room-sourced microbial strains.</title>
        <authorList>
            <person name="Brooks B."/>
            <person name="Olm M.R."/>
            <person name="Firek B.A."/>
            <person name="Baker R."/>
            <person name="Thomas B.C."/>
            <person name="Morowitz M.J."/>
            <person name="Banfield J.F."/>
        </authorList>
    </citation>
    <scope>NUCLEOTIDE SEQUENCE [LARGE SCALE GENOMIC DNA]</scope>
    <source>
        <strain evidence="2">S2_005_002_R2_29</strain>
    </source>
</reference>
<sequence length="127" mass="14757">MQLPEQKYPDNKFKFVDTDLLGEKQNARAFRGAAYSIGIGAGFLILSPFLPKFEGQPQINQMVDLIFVMAIWMVAYAAVVIFTYLKSRKSMKYVLFMLNWFLIPTFGLWFILRVMDIFSNMPPELQK</sequence>